<evidence type="ECO:0000256" key="10">
    <source>
        <dbReference type="ARBA" id="ARBA00023065"/>
    </source>
</evidence>
<evidence type="ECO:0000259" key="15">
    <source>
        <dbReference type="PROSITE" id="PS51384"/>
    </source>
</evidence>
<dbReference type="InterPro" id="IPR017927">
    <property type="entry name" value="FAD-bd_FR_type"/>
</dbReference>
<evidence type="ECO:0000256" key="1">
    <source>
        <dbReference type="ARBA" id="ARBA00004651"/>
    </source>
</evidence>
<comment type="catalytic activity">
    <reaction evidence="12">
        <text>2 a Fe(II)-siderophore + NADP(+) + H(+) = 2 a Fe(III)-siderophore + NADPH</text>
        <dbReference type="Rhea" id="RHEA:28795"/>
        <dbReference type="Rhea" id="RHEA-COMP:11342"/>
        <dbReference type="Rhea" id="RHEA-COMP:11344"/>
        <dbReference type="ChEBI" id="CHEBI:15378"/>
        <dbReference type="ChEBI" id="CHEBI:29033"/>
        <dbReference type="ChEBI" id="CHEBI:29034"/>
        <dbReference type="ChEBI" id="CHEBI:57783"/>
        <dbReference type="ChEBI" id="CHEBI:58349"/>
        <dbReference type="EC" id="1.16.1.9"/>
    </reaction>
</comment>
<name>A0A6A6S556_9PLEO</name>
<dbReference type="PROSITE" id="PS51384">
    <property type="entry name" value="FAD_FR"/>
    <property type="match status" value="1"/>
</dbReference>
<keyword evidence="11 14" id="KW-0472">Membrane</keyword>
<keyword evidence="10" id="KW-0406">Ion transport</keyword>
<comment type="similarity">
    <text evidence="2">Belongs to the ferric reductase (FRE) family.</text>
</comment>
<dbReference type="AlphaFoldDB" id="A0A6A6S556"/>
<reference evidence="16" key="1">
    <citation type="journal article" date="2020" name="Stud. Mycol.">
        <title>101 Dothideomycetes genomes: a test case for predicting lifestyles and emergence of pathogens.</title>
        <authorList>
            <person name="Haridas S."/>
            <person name="Albert R."/>
            <person name="Binder M."/>
            <person name="Bloem J."/>
            <person name="Labutti K."/>
            <person name="Salamov A."/>
            <person name="Andreopoulos B."/>
            <person name="Baker S."/>
            <person name="Barry K."/>
            <person name="Bills G."/>
            <person name="Bluhm B."/>
            <person name="Cannon C."/>
            <person name="Castanera R."/>
            <person name="Culley D."/>
            <person name="Daum C."/>
            <person name="Ezra D."/>
            <person name="Gonzalez J."/>
            <person name="Henrissat B."/>
            <person name="Kuo A."/>
            <person name="Liang C."/>
            <person name="Lipzen A."/>
            <person name="Lutzoni F."/>
            <person name="Magnuson J."/>
            <person name="Mondo S."/>
            <person name="Nolan M."/>
            <person name="Ohm R."/>
            <person name="Pangilinan J."/>
            <person name="Park H.-J."/>
            <person name="Ramirez L."/>
            <person name="Alfaro M."/>
            <person name="Sun H."/>
            <person name="Tritt A."/>
            <person name="Yoshinaga Y."/>
            <person name="Zwiers L.-H."/>
            <person name="Turgeon B."/>
            <person name="Goodwin S."/>
            <person name="Spatafora J."/>
            <person name="Crous P."/>
            <person name="Grigoriev I."/>
        </authorList>
    </citation>
    <scope>NUCLEOTIDE SEQUENCE</scope>
    <source>
        <strain evidence="16">CBS 473.64</strain>
    </source>
</reference>
<keyword evidence="6 14" id="KW-0812">Transmembrane</keyword>
<dbReference type="InterPro" id="IPR039261">
    <property type="entry name" value="FNR_nucleotide-bd"/>
</dbReference>
<feature type="region of interest" description="Disordered" evidence="13">
    <location>
        <begin position="373"/>
        <end position="395"/>
    </location>
</feature>
<evidence type="ECO:0000256" key="4">
    <source>
        <dbReference type="ARBA" id="ARBA00022448"/>
    </source>
</evidence>
<keyword evidence="9" id="KW-0560">Oxidoreductase</keyword>
<dbReference type="SFLD" id="SFLDS00052">
    <property type="entry name" value="Ferric_Reductase_Domain"/>
    <property type="match status" value="1"/>
</dbReference>
<evidence type="ECO:0000256" key="3">
    <source>
        <dbReference type="ARBA" id="ARBA00012668"/>
    </source>
</evidence>
<dbReference type="Pfam" id="PF08022">
    <property type="entry name" value="FAD_binding_8"/>
    <property type="match status" value="1"/>
</dbReference>
<dbReference type="PANTHER" id="PTHR32361">
    <property type="entry name" value="FERRIC/CUPRIC REDUCTASE TRANSMEMBRANE COMPONENT"/>
    <property type="match status" value="1"/>
</dbReference>
<evidence type="ECO:0000256" key="12">
    <source>
        <dbReference type="ARBA" id="ARBA00048483"/>
    </source>
</evidence>
<dbReference type="SFLD" id="SFLDG01168">
    <property type="entry name" value="Ferric_reductase_subgroup_(FRE"/>
    <property type="match status" value="1"/>
</dbReference>
<evidence type="ECO:0000256" key="5">
    <source>
        <dbReference type="ARBA" id="ARBA00022475"/>
    </source>
</evidence>
<dbReference type="Pfam" id="PF01794">
    <property type="entry name" value="Ferric_reduct"/>
    <property type="match status" value="1"/>
</dbReference>
<dbReference type="Proteomes" id="UP000799753">
    <property type="component" value="Unassembled WGS sequence"/>
</dbReference>
<dbReference type="GO" id="GO:0006879">
    <property type="term" value="P:intracellular iron ion homeostasis"/>
    <property type="evidence" value="ECO:0007669"/>
    <property type="project" value="TreeGrafter"/>
</dbReference>
<evidence type="ECO:0000313" key="17">
    <source>
        <dbReference type="Proteomes" id="UP000799753"/>
    </source>
</evidence>
<evidence type="ECO:0000256" key="11">
    <source>
        <dbReference type="ARBA" id="ARBA00023136"/>
    </source>
</evidence>
<keyword evidence="5" id="KW-1003">Cell membrane</keyword>
<accession>A0A6A6S556</accession>
<keyword evidence="17" id="KW-1185">Reference proteome</keyword>
<keyword evidence="7" id="KW-0249">Electron transport</keyword>
<gene>
    <name evidence="16" type="ORF">P280DRAFT_262862</name>
</gene>
<protein>
    <recommendedName>
        <fullName evidence="3">ferric-chelate reductase (NADPH)</fullName>
        <ecNumber evidence="3">1.16.1.9</ecNumber>
    </recommendedName>
</protein>
<dbReference type="GO" id="GO:0006826">
    <property type="term" value="P:iron ion transport"/>
    <property type="evidence" value="ECO:0007669"/>
    <property type="project" value="UniProtKB-ARBA"/>
</dbReference>
<comment type="subcellular location">
    <subcellularLocation>
        <location evidence="1">Cell membrane</location>
        <topology evidence="1">Multi-pass membrane protein</topology>
    </subcellularLocation>
</comment>
<dbReference type="SUPFAM" id="SSF52343">
    <property type="entry name" value="Ferredoxin reductase-like, C-terminal NADP-linked domain"/>
    <property type="match status" value="1"/>
</dbReference>
<evidence type="ECO:0000256" key="14">
    <source>
        <dbReference type="SAM" id="Phobius"/>
    </source>
</evidence>
<evidence type="ECO:0000256" key="7">
    <source>
        <dbReference type="ARBA" id="ARBA00022982"/>
    </source>
</evidence>
<dbReference type="Pfam" id="PF08030">
    <property type="entry name" value="NAD_binding_6"/>
    <property type="match status" value="1"/>
</dbReference>
<feature type="transmembrane region" description="Helical" evidence="14">
    <location>
        <begin position="116"/>
        <end position="138"/>
    </location>
</feature>
<organism evidence="16 17">
    <name type="scientific">Massarina eburnea CBS 473.64</name>
    <dbReference type="NCBI Taxonomy" id="1395130"/>
    <lineage>
        <taxon>Eukaryota</taxon>
        <taxon>Fungi</taxon>
        <taxon>Dikarya</taxon>
        <taxon>Ascomycota</taxon>
        <taxon>Pezizomycotina</taxon>
        <taxon>Dothideomycetes</taxon>
        <taxon>Pleosporomycetidae</taxon>
        <taxon>Pleosporales</taxon>
        <taxon>Massarineae</taxon>
        <taxon>Massarinaceae</taxon>
        <taxon>Massarina</taxon>
    </lineage>
</organism>
<dbReference type="InterPro" id="IPR013112">
    <property type="entry name" value="FAD-bd_8"/>
</dbReference>
<dbReference type="InterPro" id="IPR013130">
    <property type="entry name" value="Fe3_Rdtase_TM_dom"/>
</dbReference>
<dbReference type="SUPFAM" id="SSF63380">
    <property type="entry name" value="Riboflavin synthase domain-like"/>
    <property type="match status" value="1"/>
</dbReference>
<evidence type="ECO:0000256" key="6">
    <source>
        <dbReference type="ARBA" id="ARBA00022692"/>
    </source>
</evidence>
<dbReference type="GO" id="GO:0005886">
    <property type="term" value="C:plasma membrane"/>
    <property type="evidence" value="ECO:0007669"/>
    <property type="project" value="UniProtKB-SubCell"/>
</dbReference>
<dbReference type="InterPro" id="IPR051410">
    <property type="entry name" value="Ferric/Cupric_Reductase"/>
</dbReference>
<evidence type="ECO:0000313" key="16">
    <source>
        <dbReference type="EMBL" id="KAF2642302.1"/>
    </source>
</evidence>
<keyword evidence="8 14" id="KW-1133">Transmembrane helix</keyword>
<dbReference type="GO" id="GO:0015677">
    <property type="term" value="P:copper ion import"/>
    <property type="evidence" value="ECO:0007669"/>
    <property type="project" value="TreeGrafter"/>
</dbReference>
<evidence type="ECO:0000256" key="8">
    <source>
        <dbReference type="ARBA" id="ARBA00022989"/>
    </source>
</evidence>
<evidence type="ECO:0000256" key="9">
    <source>
        <dbReference type="ARBA" id="ARBA00023002"/>
    </source>
</evidence>
<feature type="domain" description="FAD-binding FR-type" evidence="15">
    <location>
        <begin position="203"/>
        <end position="310"/>
    </location>
</feature>
<evidence type="ECO:0000256" key="2">
    <source>
        <dbReference type="ARBA" id="ARBA00006278"/>
    </source>
</evidence>
<sequence>MNANCLSLVGIVYKTWVTPVKNSDLFNTRSGLGGFSDRVGALAYALTPLTIALSMRDSVLSLLTGIPYLHFNFLHRWTGRIILVQSLMHTISWTVIEGKLYQPQPKVYSAFIKQTYMIWGIVAQSFLCFLFVFSLRPVIKITGYEFFKKSHLIVAGLYLGACWGHWDKLACWMIASLSLLGIDLAMRLFRVYLIHFGYKDGSSGIGFRTIKSNVEVFKDPSGTIVRMTFEHNHAPWKIGQHFYLTFPALSIWQSHPFTPASVPSAALVPQKHTYIVRARSGETGKLAALAESAAETPVILVGPYGGSIVDREASNILAISGGTGISFTLPVITAALNDAYHSAQNIELIWIARHIENIAWLGPEIAALRKHLDPSSSSSSINDDTKSPGKTSVAPPKNFRIHIFVTRSASSRSPTPTPATAIASEKNLAISSASSTSSASSLSHSQEIQELIAPHPNFTVTYLNHEKPEIEGMLAAFLNDTVVKGRTQVVGSGPAALGTDIRAAVAARNCPGGAWRGDERADLECVWDDRMG</sequence>
<dbReference type="Gene3D" id="3.40.50.80">
    <property type="entry name" value="Nucleotide-binding domain of ferredoxin-NADP reductase (FNR) module"/>
    <property type="match status" value="1"/>
</dbReference>
<dbReference type="OrthoDB" id="167398at2759"/>
<evidence type="ECO:0000256" key="13">
    <source>
        <dbReference type="SAM" id="MobiDB-lite"/>
    </source>
</evidence>
<dbReference type="GO" id="GO:0052851">
    <property type="term" value="F:ferric-chelate reductase (NADPH) activity"/>
    <property type="evidence" value="ECO:0007669"/>
    <property type="project" value="UniProtKB-EC"/>
</dbReference>
<dbReference type="CDD" id="cd06186">
    <property type="entry name" value="NOX_Duox_like_FAD_NADP"/>
    <property type="match status" value="1"/>
</dbReference>
<dbReference type="EMBL" id="MU006781">
    <property type="protein sequence ID" value="KAF2642302.1"/>
    <property type="molecule type" value="Genomic_DNA"/>
</dbReference>
<dbReference type="InterPro" id="IPR013121">
    <property type="entry name" value="Fe_red_NAD-bd_6"/>
</dbReference>
<dbReference type="EC" id="1.16.1.9" evidence="3"/>
<proteinExistence type="inferred from homology"/>
<dbReference type="InterPro" id="IPR017938">
    <property type="entry name" value="Riboflavin_synthase-like_b-brl"/>
</dbReference>
<dbReference type="PANTHER" id="PTHR32361:SF3">
    <property type="entry name" value="REDUCTASE, PUTATIVE (AFU_ORTHOLOGUE AFUA_6G13750)-RELATED"/>
    <property type="match status" value="1"/>
</dbReference>
<keyword evidence="4" id="KW-0813">Transport</keyword>